<dbReference type="AlphaFoldDB" id="A0A4U1BL08"/>
<gene>
    <name evidence="2" type="ORF">FCL42_14910</name>
</gene>
<proteinExistence type="predicted"/>
<name>A0A4U1BL08_9GAMM</name>
<evidence type="ECO:0000256" key="1">
    <source>
        <dbReference type="SAM" id="Phobius"/>
    </source>
</evidence>
<organism evidence="2 3">
    <name type="scientific">Ferrimonas aestuarii</name>
    <dbReference type="NCBI Taxonomy" id="2569539"/>
    <lineage>
        <taxon>Bacteria</taxon>
        <taxon>Pseudomonadati</taxon>
        <taxon>Pseudomonadota</taxon>
        <taxon>Gammaproteobacteria</taxon>
        <taxon>Alteromonadales</taxon>
        <taxon>Ferrimonadaceae</taxon>
        <taxon>Ferrimonas</taxon>
    </lineage>
</organism>
<reference evidence="2 3" key="1">
    <citation type="submission" date="2019-04" db="EMBL/GenBank/DDBJ databases">
        <authorList>
            <person name="Hwang J.C."/>
        </authorList>
    </citation>
    <scope>NUCLEOTIDE SEQUENCE [LARGE SCALE GENOMIC DNA]</scope>
    <source>
        <strain evidence="2 3">IMCC35002</strain>
    </source>
</reference>
<evidence type="ECO:0000313" key="2">
    <source>
        <dbReference type="EMBL" id="TKB53351.1"/>
    </source>
</evidence>
<keyword evidence="1" id="KW-0812">Transmembrane</keyword>
<keyword evidence="1" id="KW-0472">Membrane</keyword>
<evidence type="ECO:0000313" key="3">
    <source>
        <dbReference type="Proteomes" id="UP000305675"/>
    </source>
</evidence>
<protein>
    <submittedName>
        <fullName evidence="2">Uncharacterized protein</fullName>
    </submittedName>
</protein>
<dbReference type="RefSeq" id="WP_136864219.1">
    <property type="nucleotide sequence ID" value="NZ_SWCJ01000012.1"/>
</dbReference>
<keyword evidence="3" id="KW-1185">Reference proteome</keyword>
<comment type="caution">
    <text evidence="2">The sequence shown here is derived from an EMBL/GenBank/DDBJ whole genome shotgun (WGS) entry which is preliminary data.</text>
</comment>
<dbReference type="OrthoDB" id="7066074at2"/>
<keyword evidence="1" id="KW-1133">Transmembrane helix</keyword>
<dbReference type="EMBL" id="SWCJ01000012">
    <property type="protein sequence ID" value="TKB53351.1"/>
    <property type="molecule type" value="Genomic_DNA"/>
</dbReference>
<feature type="transmembrane region" description="Helical" evidence="1">
    <location>
        <begin position="96"/>
        <end position="111"/>
    </location>
</feature>
<sequence>MTMSLPMNDQQRTDKLRKFAKIYLAGSAMPFVIALISTKENTASALFTLWPLLTIWYFLAYRDLAKGYRCESTRFLALHFTVGGSLQGIMYAWSKLLLLFMGLMLAFAMFGG</sequence>
<feature type="transmembrane region" description="Helical" evidence="1">
    <location>
        <begin position="20"/>
        <end position="37"/>
    </location>
</feature>
<accession>A0A4U1BL08</accession>
<feature type="transmembrane region" description="Helical" evidence="1">
    <location>
        <begin position="43"/>
        <end position="61"/>
    </location>
</feature>
<dbReference type="Proteomes" id="UP000305675">
    <property type="component" value="Unassembled WGS sequence"/>
</dbReference>